<organism evidence="2 3">
    <name type="scientific">Rhodoplanes azumiensis</name>
    <dbReference type="NCBI Taxonomy" id="1897628"/>
    <lineage>
        <taxon>Bacteria</taxon>
        <taxon>Pseudomonadati</taxon>
        <taxon>Pseudomonadota</taxon>
        <taxon>Alphaproteobacteria</taxon>
        <taxon>Hyphomicrobiales</taxon>
        <taxon>Nitrobacteraceae</taxon>
        <taxon>Rhodoplanes</taxon>
    </lineage>
</organism>
<protein>
    <submittedName>
        <fullName evidence="2">Ferredoxin</fullName>
    </submittedName>
</protein>
<dbReference type="Pfam" id="PF13370">
    <property type="entry name" value="Fer4_13"/>
    <property type="match status" value="1"/>
</dbReference>
<evidence type="ECO:0000256" key="1">
    <source>
        <dbReference type="SAM" id="MobiDB-lite"/>
    </source>
</evidence>
<evidence type="ECO:0000313" key="3">
    <source>
        <dbReference type="Proteomes" id="UP001597314"/>
    </source>
</evidence>
<proteinExistence type="predicted"/>
<reference evidence="3" key="1">
    <citation type="journal article" date="2019" name="Int. J. Syst. Evol. Microbiol.">
        <title>The Global Catalogue of Microorganisms (GCM) 10K type strain sequencing project: providing services to taxonomists for standard genome sequencing and annotation.</title>
        <authorList>
            <consortium name="The Broad Institute Genomics Platform"/>
            <consortium name="The Broad Institute Genome Sequencing Center for Infectious Disease"/>
            <person name="Wu L."/>
            <person name="Ma J."/>
        </authorList>
    </citation>
    <scope>NUCLEOTIDE SEQUENCE [LARGE SCALE GENOMIC DNA]</scope>
    <source>
        <strain evidence="3">CGMCC 1.6774</strain>
    </source>
</reference>
<comment type="caution">
    <text evidence="2">The sequence shown here is derived from an EMBL/GenBank/DDBJ whole genome shotgun (WGS) entry which is preliminary data.</text>
</comment>
<feature type="region of interest" description="Disordered" evidence="1">
    <location>
        <begin position="609"/>
        <end position="633"/>
    </location>
</feature>
<gene>
    <name evidence="2" type="ORF">ACFSOX_10145</name>
</gene>
<dbReference type="Gene3D" id="3.30.70.20">
    <property type="match status" value="1"/>
</dbReference>
<feature type="compositionally biased region" description="Basic and acidic residues" evidence="1">
    <location>
        <begin position="609"/>
        <end position="618"/>
    </location>
</feature>
<keyword evidence="3" id="KW-1185">Reference proteome</keyword>
<dbReference type="EMBL" id="JBHUIW010000009">
    <property type="protein sequence ID" value="MFD2182515.1"/>
    <property type="molecule type" value="Genomic_DNA"/>
</dbReference>
<evidence type="ECO:0000313" key="2">
    <source>
        <dbReference type="EMBL" id="MFD2182515.1"/>
    </source>
</evidence>
<name>A0ABW5AJ93_9BRAD</name>
<dbReference type="RefSeq" id="WP_378477691.1">
    <property type="nucleotide sequence ID" value="NZ_JBHUIW010000009.1"/>
</dbReference>
<feature type="compositionally biased region" description="Low complexity" evidence="1">
    <location>
        <begin position="619"/>
        <end position="633"/>
    </location>
</feature>
<dbReference type="Proteomes" id="UP001597314">
    <property type="component" value="Unassembled WGS sequence"/>
</dbReference>
<accession>A0ABW5AJ93</accession>
<sequence>MDADVRTQLAFHVLGRSTVGTRPADSVGRLRPALLAAYADPTRLRHDYPLVLVRDAAPADVVQTLTGLVDSALKAVAPRGPQGEKMRRQALRIEREIRARSAAGGLLSAVWDDVVAALAATDPSFAETGAAVRAAIRVDGALLACTAQTPLTIVRHLWRLEQERKLAGLAERVEGIILKLTDILAADLARSEAGRAPDALAAAVGPGFSALFDFSTMSELLGSVSASGPVSKRRRRRIEQALAVLEAQPLLRALRSRDRVAEEQALATLVVTDCATALAAWEARRPDLVALVRAIAIAELEIDGRYREEEHDPFFEAYSEAALGPSDLALGPDLLVCVEDAGALRRAEVLELLAAGVPAKVVVLTGDVIGDPGVQHGAPTLAGTRLATMATGLDDVFVLQTTVAALGRCGARLARGLAYAGPTLISIYTGAGRDGGRDGADPVAPYLRAAAATQARVFPSFTYDPSAGPGLAERWDVADNPRPDADWSVHPFRCEDAKQQRIVGEIAFTAADLIAGDPRHAHLFGLVESAHWNDAMVPVDVWIAGPPQPVGAVPYVPVVDDQNRLWRAVASEPVIAATRRAREAWHRLQELGDIHNSWAERRAQAERLAREQAEREAAEAVGEDVAAAPPSPAPVGTVAAVSAAKAEPKAAAKEAATPAPEPASAPSGEAYIETPRCTSCNACLQVNTRLFVYDGNKQATIGDLSAGTYRQLVEAAESCPVGIIHPGEPQNPSEPDLDDLRKRAAAFG</sequence>